<accession>A0AAW4PKQ7</accession>
<evidence type="ECO:0000313" key="1">
    <source>
        <dbReference type="EMBL" id="MBX0321754.1"/>
    </source>
</evidence>
<dbReference type="AlphaFoldDB" id="A0AAW4PKQ7"/>
<proteinExistence type="predicted"/>
<name>A0AAW4PKQ7_9EURY</name>
<keyword evidence="2" id="KW-1185">Reference proteome</keyword>
<dbReference type="RefSeq" id="WP_220616759.1">
    <property type="nucleotide sequence ID" value="NZ_RKLR01000001.1"/>
</dbReference>
<dbReference type="Proteomes" id="UP001430377">
    <property type="component" value="Unassembled WGS sequence"/>
</dbReference>
<evidence type="ECO:0000313" key="2">
    <source>
        <dbReference type="Proteomes" id="UP001430377"/>
    </source>
</evidence>
<dbReference type="EMBL" id="RKLR01000001">
    <property type="protein sequence ID" value="MBX0321754.1"/>
    <property type="molecule type" value="Genomic_DNA"/>
</dbReference>
<protein>
    <submittedName>
        <fullName evidence="1">Uncharacterized protein</fullName>
    </submittedName>
</protein>
<gene>
    <name evidence="1" type="ORF">EGH21_01790</name>
</gene>
<organism evidence="1 2">
    <name type="scientific">Haloarcula rubra</name>
    <dbReference type="NCBI Taxonomy" id="2487747"/>
    <lineage>
        <taxon>Archaea</taxon>
        <taxon>Methanobacteriati</taxon>
        <taxon>Methanobacteriota</taxon>
        <taxon>Stenosarchaea group</taxon>
        <taxon>Halobacteria</taxon>
        <taxon>Halobacteriales</taxon>
        <taxon>Haloarculaceae</taxon>
        <taxon>Haloarcula</taxon>
    </lineage>
</organism>
<sequence>MSPQPADTAPSQELTSQAYHITVDDGRDSFCALSIESPDVETAWLISDTVRSLENMR</sequence>
<reference evidence="1 2" key="1">
    <citation type="submission" date="2021-06" db="EMBL/GenBank/DDBJ databases">
        <title>Halomicroarcula sp. a new haloarchaeum isolated from saline soil.</title>
        <authorList>
            <person name="Duran-Viseras A."/>
            <person name="Sanchez-Porro C."/>
            <person name="Ventosa A."/>
        </authorList>
    </citation>
    <scope>NUCLEOTIDE SEQUENCE [LARGE SCALE GENOMIC DNA]</scope>
    <source>
        <strain evidence="1 2">F13</strain>
    </source>
</reference>
<comment type="caution">
    <text evidence="1">The sequence shown here is derived from an EMBL/GenBank/DDBJ whole genome shotgun (WGS) entry which is preliminary data.</text>
</comment>